<dbReference type="EMBL" id="JARKIE010000188">
    <property type="protein sequence ID" value="KAJ7669152.1"/>
    <property type="molecule type" value="Genomic_DNA"/>
</dbReference>
<organism evidence="1 2">
    <name type="scientific">Mycena rosella</name>
    <name type="common">Pink bonnet</name>
    <name type="synonym">Agaricus rosellus</name>
    <dbReference type="NCBI Taxonomy" id="1033263"/>
    <lineage>
        <taxon>Eukaryota</taxon>
        <taxon>Fungi</taxon>
        <taxon>Dikarya</taxon>
        <taxon>Basidiomycota</taxon>
        <taxon>Agaricomycotina</taxon>
        <taxon>Agaricomycetes</taxon>
        <taxon>Agaricomycetidae</taxon>
        <taxon>Agaricales</taxon>
        <taxon>Marasmiineae</taxon>
        <taxon>Mycenaceae</taxon>
        <taxon>Mycena</taxon>
    </lineage>
</organism>
<gene>
    <name evidence="1" type="ORF">B0H17DRAFT_949290</name>
</gene>
<reference evidence="1" key="1">
    <citation type="submission" date="2023-03" db="EMBL/GenBank/DDBJ databases">
        <title>Massive genome expansion in bonnet fungi (Mycena s.s.) driven by repeated elements and novel gene families across ecological guilds.</title>
        <authorList>
            <consortium name="Lawrence Berkeley National Laboratory"/>
            <person name="Harder C.B."/>
            <person name="Miyauchi S."/>
            <person name="Viragh M."/>
            <person name="Kuo A."/>
            <person name="Thoen E."/>
            <person name="Andreopoulos B."/>
            <person name="Lu D."/>
            <person name="Skrede I."/>
            <person name="Drula E."/>
            <person name="Henrissat B."/>
            <person name="Morin E."/>
            <person name="Kohler A."/>
            <person name="Barry K."/>
            <person name="LaButti K."/>
            <person name="Morin E."/>
            <person name="Salamov A."/>
            <person name="Lipzen A."/>
            <person name="Mereny Z."/>
            <person name="Hegedus B."/>
            <person name="Baldrian P."/>
            <person name="Stursova M."/>
            <person name="Weitz H."/>
            <person name="Taylor A."/>
            <person name="Grigoriev I.V."/>
            <person name="Nagy L.G."/>
            <person name="Martin F."/>
            <person name="Kauserud H."/>
        </authorList>
    </citation>
    <scope>NUCLEOTIDE SEQUENCE</scope>
    <source>
        <strain evidence="1">CBHHK067</strain>
    </source>
</reference>
<proteinExistence type="predicted"/>
<comment type="caution">
    <text evidence="1">The sequence shown here is derived from an EMBL/GenBank/DDBJ whole genome shotgun (WGS) entry which is preliminary data.</text>
</comment>
<evidence type="ECO:0000313" key="2">
    <source>
        <dbReference type="Proteomes" id="UP001221757"/>
    </source>
</evidence>
<evidence type="ECO:0000313" key="1">
    <source>
        <dbReference type="EMBL" id="KAJ7669152.1"/>
    </source>
</evidence>
<name>A0AAD7CZ62_MYCRO</name>
<keyword evidence="2" id="KW-1185">Reference proteome</keyword>
<dbReference type="AlphaFoldDB" id="A0AAD7CZ62"/>
<sequence>MPSPSIEIELPQDAPPWLRDSIANLTKMDLGCHYVSVLAALVRLEKAARFEVKEGDCNRLPTTKQPKQISEWVRVGHSTKMKKMAVIKSVSKYGEEWDMWWNSIQPSWRTRDQEGNGEYGTNWEQLDCSSVNGCLSAVGGLYFWGVAARASAASAADVQQWDNAVQNVVWVFESLRLLYN</sequence>
<accession>A0AAD7CZ62</accession>
<protein>
    <submittedName>
        <fullName evidence="1">Uncharacterized protein</fullName>
    </submittedName>
</protein>
<dbReference type="Proteomes" id="UP001221757">
    <property type="component" value="Unassembled WGS sequence"/>
</dbReference>